<feature type="domain" description="Sialidase" evidence="1">
    <location>
        <begin position="143"/>
        <end position="352"/>
    </location>
</feature>
<reference evidence="3" key="1">
    <citation type="journal article" date="2019" name="Int. J. Syst. Evol. Microbiol.">
        <title>The Global Catalogue of Microorganisms (GCM) 10K type strain sequencing project: providing services to taxonomists for standard genome sequencing and annotation.</title>
        <authorList>
            <consortium name="The Broad Institute Genomics Platform"/>
            <consortium name="The Broad Institute Genome Sequencing Center for Infectious Disease"/>
            <person name="Wu L."/>
            <person name="Ma J."/>
        </authorList>
    </citation>
    <scope>NUCLEOTIDE SEQUENCE [LARGE SCALE GENOMIC DNA]</scope>
    <source>
        <strain evidence="3">KCTC 62164</strain>
    </source>
</reference>
<dbReference type="Pfam" id="PF13088">
    <property type="entry name" value="BNR_2"/>
    <property type="match status" value="1"/>
</dbReference>
<dbReference type="EMBL" id="JBHRSL010000010">
    <property type="protein sequence ID" value="MFC3053116.1"/>
    <property type="molecule type" value="Genomic_DNA"/>
</dbReference>
<evidence type="ECO:0000313" key="3">
    <source>
        <dbReference type="Proteomes" id="UP001595444"/>
    </source>
</evidence>
<dbReference type="EC" id="3.2.1.-" evidence="2"/>
<organism evidence="2 3">
    <name type="scientific">Kordiimonas pumila</name>
    <dbReference type="NCBI Taxonomy" id="2161677"/>
    <lineage>
        <taxon>Bacteria</taxon>
        <taxon>Pseudomonadati</taxon>
        <taxon>Pseudomonadota</taxon>
        <taxon>Alphaproteobacteria</taxon>
        <taxon>Kordiimonadales</taxon>
        <taxon>Kordiimonadaceae</taxon>
        <taxon>Kordiimonas</taxon>
    </lineage>
</organism>
<dbReference type="GO" id="GO:0016798">
    <property type="term" value="F:hydrolase activity, acting on glycosyl bonds"/>
    <property type="evidence" value="ECO:0007669"/>
    <property type="project" value="UniProtKB-KW"/>
</dbReference>
<sequence>MKVDSPLVLYRSKRFFSAFPSVVTTASGNILLAFRRAPDHRWLLGDIAPEDFNSVDHVHFRSHIAFMRFDPDINVLLQPQILPVHAEAGDQDGNLFRTRAGRLFQYSFRWYPITIEVRDKLEERGVSVTSSEHMGAGYIFHSSYIRYSDDEGCTWSAPFEVPADPKVKSFEWPEITGTGAFKGRMIECDNGDLLLAGYFWSIEGEKEAVTRFFRSCDQGESWHYQEGYVSAGNVGLQEPTLARWPEGKITAFHRTKNNDDKLIISQSDDGGYSFGTPETVDIIGHPYDGLVLQDGRLLLVYGYRHNPMGVRARIVEQGQDIASAPEIIIRDDSPSRDTGYPSATLLKDGRVLIAYYIADDKGIRGIEASVLELC</sequence>
<protein>
    <submittedName>
        <fullName evidence="2">Sialidase family protein</fullName>
        <ecNumber evidence="2">3.2.1.-</ecNumber>
    </submittedName>
</protein>
<dbReference type="InterPro" id="IPR011040">
    <property type="entry name" value="Sialidase"/>
</dbReference>
<dbReference type="RefSeq" id="WP_194213093.1">
    <property type="nucleotide sequence ID" value="NZ_CP061205.1"/>
</dbReference>
<dbReference type="InterPro" id="IPR036278">
    <property type="entry name" value="Sialidase_sf"/>
</dbReference>
<dbReference type="Gene3D" id="2.120.10.10">
    <property type="match status" value="1"/>
</dbReference>
<keyword evidence="2" id="KW-0326">Glycosidase</keyword>
<accession>A0ABV7D861</accession>
<comment type="caution">
    <text evidence="2">The sequence shown here is derived from an EMBL/GenBank/DDBJ whole genome shotgun (WGS) entry which is preliminary data.</text>
</comment>
<keyword evidence="2" id="KW-0378">Hydrolase</keyword>
<proteinExistence type="predicted"/>
<gene>
    <name evidence="2" type="ORF">ACFOKA_14470</name>
</gene>
<evidence type="ECO:0000259" key="1">
    <source>
        <dbReference type="Pfam" id="PF13088"/>
    </source>
</evidence>
<dbReference type="SUPFAM" id="SSF50939">
    <property type="entry name" value="Sialidases"/>
    <property type="match status" value="1"/>
</dbReference>
<evidence type="ECO:0000313" key="2">
    <source>
        <dbReference type="EMBL" id="MFC3053116.1"/>
    </source>
</evidence>
<dbReference type="Proteomes" id="UP001595444">
    <property type="component" value="Unassembled WGS sequence"/>
</dbReference>
<dbReference type="PANTHER" id="PTHR43752">
    <property type="entry name" value="BNR/ASP-BOX REPEAT FAMILY PROTEIN"/>
    <property type="match status" value="1"/>
</dbReference>
<dbReference type="PANTHER" id="PTHR43752:SF2">
    <property type="entry name" value="BNR_ASP-BOX REPEAT FAMILY PROTEIN"/>
    <property type="match status" value="1"/>
</dbReference>
<name>A0ABV7D861_9PROT</name>
<keyword evidence="3" id="KW-1185">Reference proteome</keyword>
<dbReference type="CDD" id="cd15482">
    <property type="entry name" value="Sialidase_non-viral"/>
    <property type="match status" value="1"/>
</dbReference>